<feature type="region of interest" description="Disordered" evidence="11">
    <location>
        <begin position="763"/>
        <end position="783"/>
    </location>
</feature>
<feature type="domain" description="C2H2-type" evidence="12">
    <location>
        <begin position="466"/>
        <end position="493"/>
    </location>
</feature>
<dbReference type="FunFam" id="3.30.160.60:FF:000110">
    <property type="entry name" value="Zinc finger protein-like"/>
    <property type="match status" value="1"/>
</dbReference>
<dbReference type="PANTHER" id="PTHR16515">
    <property type="entry name" value="PR DOMAIN ZINC FINGER PROTEIN"/>
    <property type="match status" value="1"/>
</dbReference>
<reference evidence="13" key="1">
    <citation type="journal article" date="2018" name="J. Proteomics">
        <title>Exploring the molecular complexity of Triatoma dimidiata sialome.</title>
        <authorList>
            <person name="Santiago P.B."/>
            <person name="de Araujo C.N."/>
            <person name="Charneau S."/>
            <person name="Bastos I.M.D."/>
            <person name="Assumpcao T.C.F."/>
            <person name="Queiroz R.M.L."/>
            <person name="Praca Y.R."/>
            <person name="Cordeiro T.M."/>
            <person name="Garcia C.H.S."/>
            <person name="da Silva I.G."/>
            <person name="Raiol T."/>
            <person name="Motta F.N."/>
            <person name="de Araujo Oliveira J.V."/>
            <person name="de Sousa M.V."/>
            <person name="Ribeiro J.M.C."/>
            <person name="de Santana J.M."/>
        </authorList>
    </citation>
    <scope>NUCLEOTIDE SEQUENCE</scope>
    <source>
        <strain evidence="13">Santander</strain>
        <tissue evidence="13">Salivary glands</tissue>
    </source>
</reference>
<dbReference type="SMART" id="SM00355">
    <property type="entry name" value="ZnF_C2H2"/>
    <property type="match status" value="25"/>
</dbReference>
<feature type="non-terminal residue" evidence="13">
    <location>
        <position position="1"/>
    </location>
</feature>
<organism evidence="13">
    <name type="scientific">Triatoma dimidiata</name>
    <name type="common">Kissing bug</name>
    <name type="synonym">Meccus dimidiatus</name>
    <dbReference type="NCBI Taxonomy" id="72491"/>
    <lineage>
        <taxon>Eukaryota</taxon>
        <taxon>Metazoa</taxon>
        <taxon>Ecdysozoa</taxon>
        <taxon>Arthropoda</taxon>
        <taxon>Hexapoda</taxon>
        <taxon>Insecta</taxon>
        <taxon>Pterygota</taxon>
        <taxon>Neoptera</taxon>
        <taxon>Paraneoptera</taxon>
        <taxon>Hemiptera</taxon>
        <taxon>Heteroptera</taxon>
        <taxon>Panheteroptera</taxon>
        <taxon>Cimicomorpha</taxon>
        <taxon>Reduviidae</taxon>
        <taxon>Triatominae</taxon>
        <taxon>Triatoma</taxon>
    </lineage>
</organism>
<dbReference type="FunFam" id="3.30.160.60:FF:000301">
    <property type="entry name" value="Zinc finger protein 236"/>
    <property type="match status" value="1"/>
</dbReference>
<feature type="domain" description="C2H2-type" evidence="12">
    <location>
        <begin position="1347"/>
        <end position="1375"/>
    </location>
</feature>
<feature type="domain" description="C2H2-type" evidence="12">
    <location>
        <begin position="171"/>
        <end position="198"/>
    </location>
</feature>
<keyword evidence="8" id="KW-0804">Transcription</keyword>
<dbReference type="GO" id="GO:0010468">
    <property type="term" value="P:regulation of gene expression"/>
    <property type="evidence" value="ECO:0007669"/>
    <property type="project" value="TreeGrafter"/>
</dbReference>
<dbReference type="Pfam" id="PF13912">
    <property type="entry name" value="zf-C2H2_6"/>
    <property type="match status" value="3"/>
</dbReference>
<feature type="region of interest" description="Disordered" evidence="11">
    <location>
        <begin position="392"/>
        <end position="434"/>
    </location>
</feature>
<feature type="domain" description="C2H2-type" evidence="12">
    <location>
        <begin position="494"/>
        <end position="521"/>
    </location>
</feature>
<feature type="domain" description="C2H2-type" evidence="12">
    <location>
        <begin position="274"/>
        <end position="301"/>
    </location>
</feature>
<evidence type="ECO:0000256" key="3">
    <source>
        <dbReference type="ARBA" id="ARBA00022737"/>
    </source>
</evidence>
<feature type="compositionally biased region" description="Low complexity" evidence="11">
    <location>
        <begin position="773"/>
        <end position="783"/>
    </location>
</feature>
<feature type="domain" description="C2H2-type" evidence="12">
    <location>
        <begin position="1051"/>
        <end position="1078"/>
    </location>
</feature>
<keyword evidence="4 10" id="KW-0863">Zinc-finger</keyword>
<dbReference type="InterPro" id="IPR013087">
    <property type="entry name" value="Znf_C2H2_type"/>
</dbReference>
<proteinExistence type="predicted"/>
<dbReference type="InterPro" id="IPR036236">
    <property type="entry name" value="Znf_C2H2_sf"/>
</dbReference>
<dbReference type="GO" id="GO:0005634">
    <property type="term" value="C:nucleus"/>
    <property type="evidence" value="ECO:0007669"/>
    <property type="project" value="UniProtKB-SubCell"/>
</dbReference>
<dbReference type="InterPro" id="IPR050331">
    <property type="entry name" value="Zinc_finger"/>
</dbReference>
<accession>A0A0V0G606</accession>
<feature type="domain" description="C2H2-type" evidence="12">
    <location>
        <begin position="302"/>
        <end position="329"/>
    </location>
</feature>
<evidence type="ECO:0000256" key="7">
    <source>
        <dbReference type="ARBA" id="ARBA00023125"/>
    </source>
</evidence>
<dbReference type="SUPFAM" id="SSF57667">
    <property type="entry name" value="beta-beta-alpha zinc fingers"/>
    <property type="match status" value="12"/>
</dbReference>
<feature type="domain" description="C2H2-type" evidence="12">
    <location>
        <begin position="899"/>
        <end position="926"/>
    </location>
</feature>
<dbReference type="FunFam" id="3.30.160.60:FF:000965">
    <property type="entry name" value="Neurotrophin receptor-interacting factor homolog"/>
    <property type="match status" value="1"/>
</dbReference>
<dbReference type="PANTHER" id="PTHR16515:SF66">
    <property type="entry name" value="C2H2-TYPE DOMAIN-CONTAINING PROTEIN"/>
    <property type="match status" value="1"/>
</dbReference>
<feature type="domain" description="C2H2-type" evidence="12">
    <location>
        <begin position="685"/>
        <end position="708"/>
    </location>
</feature>
<feature type="domain" description="C2H2-type" evidence="12">
    <location>
        <begin position="1079"/>
        <end position="1106"/>
    </location>
</feature>
<dbReference type="PROSITE" id="PS00028">
    <property type="entry name" value="ZINC_FINGER_C2H2_1"/>
    <property type="match status" value="24"/>
</dbReference>
<feature type="domain" description="C2H2-type" evidence="12">
    <location>
        <begin position="330"/>
        <end position="354"/>
    </location>
</feature>
<feature type="domain" description="C2H2-type" evidence="12">
    <location>
        <begin position="116"/>
        <end position="143"/>
    </location>
</feature>
<dbReference type="EMBL" id="GECL01002602">
    <property type="protein sequence ID" value="JAP03522.1"/>
    <property type="molecule type" value="Transcribed_RNA"/>
</dbReference>
<feature type="domain" description="C2H2-type" evidence="12">
    <location>
        <begin position="930"/>
        <end position="957"/>
    </location>
</feature>
<evidence type="ECO:0000256" key="9">
    <source>
        <dbReference type="ARBA" id="ARBA00023242"/>
    </source>
</evidence>
<feature type="domain" description="C2H2-type" evidence="12">
    <location>
        <begin position="655"/>
        <end position="677"/>
    </location>
</feature>
<keyword evidence="3" id="KW-0677">Repeat</keyword>
<evidence type="ECO:0000256" key="6">
    <source>
        <dbReference type="ARBA" id="ARBA00023015"/>
    </source>
</evidence>
<feature type="domain" description="C2H2-type" evidence="12">
    <location>
        <begin position="199"/>
        <end position="226"/>
    </location>
</feature>
<feature type="domain" description="C2H2-type" evidence="12">
    <location>
        <begin position="144"/>
        <end position="171"/>
    </location>
</feature>
<feature type="domain" description="C2H2-type" evidence="12">
    <location>
        <begin position="1375"/>
        <end position="1402"/>
    </location>
</feature>
<dbReference type="FunFam" id="3.30.160.60:FF:000038">
    <property type="entry name" value="Zinc finger protein 624"/>
    <property type="match status" value="1"/>
</dbReference>
<evidence type="ECO:0000256" key="2">
    <source>
        <dbReference type="ARBA" id="ARBA00022723"/>
    </source>
</evidence>
<evidence type="ECO:0000256" key="11">
    <source>
        <dbReference type="SAM" id="MobiDB-lite"/>
    </source>
</evidence>
<evidence type="ECO:0000256" key="8">
    <source>
        <dbReference type="ARBA" id="ARBA00023163"/>
    </source>
</evidence>
<dbReference type="PROSITE" id="PS50157">
    <property type="entry name" value="ZINC_FINGER_C2H2_2"/>
    <property type="match status" value="23"/>
</dbReference>
<evidence type="ECO:0000313" key="13">
    <source>
        <dbReference type="EMBL" id="JAP03522.1"/>
    </source>
</evidence>
<dbReference type="FunFam" id="3.30.160.60:FF:000446">
    <property type="entry name" value="Zinc finger protein"/>
    <property type="match status" value="2"/>
</dbReference>
<feature type="domain" description="C2H2-type" evidence="12">
    <location>
        <begin position="1107"/>
        <end position="1134"/>
    </location>
</feature>
<dbReference type="Pfam" id="PF00096">
    <property type="entry name" value="zf-C2H2"/>
    <property type="match status" value="7"/>
</dbReference>
<feature type="domain" description="C2H2-type" evidence="12">
    <location>
        <begin position="960"/>
        <end position="987"/>
    </location>
</feature>
<dbReference type="GO" id="GO:0008270">
    <property type="term" value="F:zinc ion binding"/>
    <property type="evidence" value="ECO:0007669"/>
    <property type="project" value="UniProtKB-KW"/>
</dbReference>
<comment type="subcellular location">
    <subcellularLocation>
        <location evidence="1">Nucleus</location>
    </subcellularLocation>
</comment>
<evidence type="ECO:0000256" key="4">
    <source>
        <dbReference type="ARBA" id="ARBA00022771"/>
    </source>
</evidence>
<sequence length="1456" mass="165741">NKVIFMQIVQENQTPSVVNGYVLNNSQIPLVSQQLFLSQDHFLAHSVENIDESKLITFNSSLTAESRSVDEEQLNCKVEIEDEDENLLNTTSDEREAALEEVDNVDGVINNELTQKFCVPCGLYFDTVKLFNKHNRTHLLEKPFKCHLCKESFNYELNLSLHVATHEVDNPFCPVCKKRFNRAAGLKAHIMLHEKEESLFCPECGDEFTCQMFLDVHMEEHKAEYSKVPLKKKQYNCLQCQEKFLTSTSLKEHCKLSHRLLPTKKIKRRRKKACVCSFCQKAFDKPSQLSRHCRIHTGERPFKCELCPRAFNQKGSLQIHMLKHTGVKPYECKHCHAAFSQKGNLQAHIFKLHTVSVADGRIHKCPHCTCIFGKGRSLRAHMTKLHGMYAKQEENTSIARRNSHDIGKEPVREDVQLQDNDTSNKENERKRSEVEKKLVSNDNLEIGITIQKEIIHQKDANTSKLQQCTYCLKEFAKPKELLRHVRIHAIEKPYKCKLCSRAFSVSSSLAVHLRSHTGLKCYLCDICDKLYATSNSLKMHKKSHVKEEKSCEEVKENKSVDEDYMSSTQAVTLSNVPFLTSENGEIEIIPLSTEGEIDRGTVVVHNNNTNSNNNNKKLEVINDEKPYKCPECKSCFKRQIHLRMHYRMHTGEKPFKCIVCTMTFSTKNALKTHSLKHGSLSIKHFTCDVCGKHFLLQSSLRRHIESSHLTNYLYICPLCKSDYKTYSACQKHLVSHKLEIVDAKLKPLKVIGNVDDVKILSETDQTDGDCDGTPSSVINSSSSTATTTHLSDIISSLNRSQRIDISQNEDGLFSLSSVPSPQSATPADQCELPADKNAVYNDKSNAQLYQPLGDIQKSLSLYGPNLEDCLFIQNSNLEMNGSLIDTTNFGTVLQSSGSIRCEVCSIGFQSLTDLNIHKTIHLSENQPDNHLCIPCQKLFQSIDDYERHVKMHCAGEKYIHCCAICNLLFPTEDELNEHYTSHLNEESNDEKVKDDQMEKRNSCFFSSSSKVIVKGKKKRILLNKNDQNLSSLLRSILQVDKKKEVKNDHHNKCTYCPKSFRKPSDLARHLRIHTGERPYECPRCNKTFNVKSTADCHMKTHTKDRSYRCYICSKTFATSGSLKVHHRLHTGVKPYQCPLCDAKFRTSGHKSTHIKSHIKQLTQKNTRKIKTDIIKSMTGVGDKTAVSEDVAANVSFENIGQEVDVNQMNENDHLQHDAATHDHADEFLNITNMQLNSVAKNNSNGNSEYSLTNFEQDERKLVSRQDAPQYVIQAVSDENEMQPTTYVVSLEQTSSVRNVPNNSKFNLLQGIGCFDKKSNSDGTVFVAAPLLGDTENIQMNCSDVEKFNCTFCKELFHCRRKLTVHLNKVHEDELYQCLVCLEKFITKTDLEVHTVVHSLDPERTCHSCSETFTDEDQLRCHKCCTTSEAVVKPSALEHSPSFDLNTVVTDFFLFPT</sequence>
<evidence type="ECO:0000256" key="1">
    <source>
        <dbReference type="ARBA" id="ARBA00004123"/>
    </source>
</evidence>
<evidence type="ECO:0000256" key="5">
    <source>
        <dbReference type="ARBA" id="ARBA00022833"/>
    </source>
</evidence>
<name>A0A0V0G606_TRIDM</name>
<feature type="domain" description="C2H2-type" evidence="12">
    <location>
        <begin position="1135"/>
        <end position="1162"/>
    </location>
</feature>
<feature type="domain" description="C2H2-type" evidence="12">
    <location>
        <begin position="235"/>
        <end position="258"/>
    </location>
</feature>
<dbReference type="GO" id="GO:1990837">
    <property type="term" value="F:sequence-specific double-stranded DNA binding"/>
    <property type="evidence" value="ECO:0007669"/>
    <property type="project" value="UniProtKB-ARBA"/>
</dbReference>
<feature type="domain" description="C2H2-type" evidence="12">
    <location>
        <begin position="522"/>
        <end position="549"/>
    </location>
</feature>
<dbReference type="Gene3D" id="3.30.160.60">
    <property type="entry name" value="Classic Zinc Finger"/>
    <property type="match status" value="17"/>
</dbReference>
<dbReference type="FunFam" id="3.30.160.60:FF:000303">
    <property type="entry name" value="Zinc finger protein 41"/>
    <property type="match status" value="1"/>
</dbReference>
<evidence type="ECO:0000256" key="10">
    <source>
        <dbReference type="PROSITE-ProRule" id="PRU00042"/>
    </source>
</evidence>
<keyword evidence="7" id="KW-0238">DNA-binding</keyword>
<protein>
    <submittedName>
        <fullName evidence="13">Putative c2h2-type zn-finger protein</fullName>
    </submittedName>
</protein>
<feature type="compositionally biased region" description="Basic and acidic residues" evidence="11">
    <location>
        <begin position="402"/>
        <end position="415"/>
    </location>
</feature>
<keyword evidence="6" id="KW-0805">Transcription regulation</keyword>
<keyword evidence="5" id="KW-0862">Zinc</keyword>
<keyword evidence="2" id="KW-0479">Metal-binding</keyword>
<feature type="compositionally biased region" description="Basic and acidic residues" evidence="11">
    <location>
        <begin position="422"/>
        <end position="434"/>
    </location>
</feature>
<evidence type="ECO:0000259" key="12">
    <source>
        <dbReference type="PROSITE" id="PS50157"/>
    </source>
</evidence>
<dbReference type="FunFam" id="3.30.160.60:FF:001818">
    <property type="entry name" value="GDNF-inducible zinc finger protein 1 isoform X1"/>
    <property type="match status" value="1"/>
</dbReference>
<dbReference type="FunFam" id="3.30.160.60:FF:000624">
    <property type="entry name" value="zinc finger protein 697"/>
    <property type="match status" value="1"/>
</dbReference>
<keyword evidence="9" id="KW-0539">Nucleus</keyword>
<feature type="domain" description="C2H2-type" evidence="12">
    <location>
        <begin position="627"/>
        <end position="654"/>
    </location>
</feature>
<dbReference type="FunFam" id="3.30.160.60:FF:000064">
    <property type="entry name" value="Early growth response protein 3"/>
    <property type="match status" value="1"/>
</dbReference>